<comment type="caution">
    <text evidence="1">The sequence shown here is derived from an EMBL/GenBank/DDBJ whole genome shotgun (WGS) entry which is preliminary data.</text>
</comment>
<sequence length="164" mass="18755">MKRQKENKQQVVFNQCTLTKIDEDCYKVTNMKGRLLQKLVSESKFKTIKTIVFKPQCINKDIAAALVQMGRAEGQDELKLFYNSKVIVYKHLIENGYKVRPISNELIAICGINNKEQILKVVNSKQTIVESVFTPNEVNKENDISFIGVVQQNNVVFVSVEQQS</sequence>
<name>A0A175JWS8_ENTHI</name>
<evidence type="ECO:0000313" key="2">
    <source>
        <dbReference type="Proteomes" id="UP000078387"/>
    </source>
</evidence>
<dbReference type="EMBL" id="BDEQ01000001">
    <property type="protein sequence ID" value="GAT97876.1"/>
    <property type="molecule type" value="Genomic_DNA"/>
</dbReference>
<dbReference type="VEuPathDB" id="AmoebaDB:EHI8A_044000"/>
<protein>
    <submittedName>
        <fullName evidence="1">Uncharacterized protein</fullName>
    </submittedName>
</protein>
<reference evidence="1 2" key="1">
    <citation type="submission" date="2016-05" db="EMBL/GenBank/DDBJ databases">
        <title>First whole genome sequencing of Entamoeba histolytica HM1:IMSS-clone-6.</title>
        <authorList>
            <person name="Mukherjee Avik.K."/>
            <person name="Izumyama S."/>
            <person name="Nakada-Tsukui K."/>
            <person name="Nozaki T."/>
        </authorList>
    </citation>
    <scope>NUCLEOTIDE SEQUENCE [LARGE SCALE GENOMIC DNA]</scope>
    <source>
        <strain evidence="1 2">HM1:IMSS clone 6</strain>
    </source>
</reference>
<evidence type="ECO:0000313" key="1">
    <source>
        <dbReference type="EMBL" id="GAT97876.1"/>
    </source>
</evidence>
<dbReference type="AlphaFoldDB" id="A0A175JWS8"/>
<dbReference type="VEuPathDB" id="AmoebaDB:EHI7A_028850"/>
<dbReference type="Proteomes" id="UP000078387">
    <property type="component" value="Unassembled WGS sequence"/>
</dbReference>
<dbReference type="VEuPathDB" id="AmoebaDB:EHI5A_049680"/>
<organism evidence="1 2">
    <name type="scientific">Entamoeba histolytica</name>
    <dbReference type="NCBI Taxonomy" id="5759"/>
    <lineage>
        <taxon>Eukaryota</taxon>
        <taxon>Amoebozoa</taxon>
        <taxon>Evosea</taxon>
        <taxon>Archamoebae</taxon>
        <taxon>Mastigamoebida</taxon>
        <taxon>Entamoebidae</taxon>
        <taxon>Entamoeba</taxon>
    </lineage>
</organism>
<dbReference type="VEuPathDB" id="AmoebaDB:EHI_036500"/>
<proteinExistence type="predicted"/>
<gene>
    <name evidence="1" type="ORF">CL6EHI_036500</name>
</gene>
<accession>A0A175JWS8</accession>
<dbReference type="eggNOG" id="ENOG502REXG">
    <property type="taxonomic scope" value="Eukaryota"/>
</dbReference>
<dbReference type="VEuPathDB" id="AmoebaDB:KM1_057600"/>